<feature type="domain" description="Zn(2)-C6 fungal-type" evidence="5">
    <location>
        <begin position="81"/>
        <end position="110"/>
    </location>
</feature>
<dbReference type="Pfam" id="PF04082">
    <property type="entry name" value="Fungal_trans"/>
    <property type="match status" value="1"/>
</dbReference>
<dbReference type="EMBL" id="KQ964246">
    <property type="protein sequence ID" value="KXJ96259.1"/>
    <property type="molecule type" value="Genomic_DNA"/>
</dbReference>
<feature type="compositionally biased region" description="Basic and acidic residues" evidence="4">
    <location>
        <begin position="275"/>
        <end position="285"/>
    </location>
</feature>
<feature type="region of interest" description="Disordered" evidence="4">
    <location>
        <begin position="1"/>
        <end position="39"/>
    </location>
</feature>
<keyword evidence="2" id="KW-0479">Metal-binding</keyword>
<dbReference type="GO" id="GO:0008270">
    <property type="term" value="F:zinc ion binding"/>
    <property type="evidence" value="ECO:0007669"/>
    <property type="project" value="InterPro"/>
</dbReference>
<dbReference type="SUPFAM" id="SSF57701">
    <property type="entry name" value="Zn2/Cys6 DNA-binding domain"/>
    <property type="match status" value="1"/>
</dbReference>
<dbReference type="InterPro" id="IPR036864">
    <property type="entry name" value="Zn2-C6_fun-type_DNA-bd_sf"/>
</dbReference>
<feature type="compositionally biased region" description="Basic and acidic residues" evidence="4">
    <location>
        <begin position="188"/>
        <end position="197"/>
    </location>
</feature>
<keyword evidence="7" id="KW-1185">Reference proteome</keyword>
<dbReference type="InterPro" id="IPR050613">
    <property type="entry name" value="Sec_Metabolite_Reg"/>
</dbReference>
<dbReference type="CDD" id="cd12148">
    <property type="entry name" value="fungal_TF_MHR"/>
    <property type="match status" value="1"/>
</dbReference>
<gene>
    <name evidence="6" type="ORF">Micbo1qcDRAFT_193036</name>
</gene>
<dbReference type="GO" id="GO:0005634">
    <property type="term" value="C:nucleus"/>
    <property type="evidence" value="ECO:0007669"/>
    <property type="project" value="UniProtKB-SubCell"/>
</dbReference>
<feature type="region of interest" description="Disordered" evidence="4">
    <location>
        <begin position="266"/>
        <end position="285"/>
    </location>
</feature>
<dbReference type="AlphaFoldDB" id="A0A136JGI3"/>
<evidence type="ECO:0000259" key="5">
    <source>
        <dbReference type="PROSITE" id="PS50048"/>
    </source>
</evidence>
<dbReference type="STRING" id="196109.A0A136JGI3"/>
<proteinExistence type="predicted"/>
<dbReference type="InParanoid" id="A0A136JGI3"/>
<evidence type="ECO:0000256" key="3">
    <source>
        <dbReference type="ARBA" id="ARBA00023242"/>
    </source>
</evidence>
<sequence length="999" mass="110901">MDFTPNMSPQANAGPYDFSAASATSTPTDPFDALGQPPLPNHPVAFTSAASHPVMSVPFTPTGPMTLDPSLPPSDALNPRSCVVCRKRKVRCDKHMPCSNCRKANIQCIFPAPGRAPRRPRPKDPNAPPKQASEREVELMKRLRKLEGIVEDLSGQVEFETGKHPSSNDGSPVATADVAHDDRHLNLDQRRAPHSDPGDSAAKANHRRSLDSGISSPTIGVRRDFGRLVLNEKGKTKYVSNALWAKVNDEINELKAQTQQLSDLDTDFSDTEETPETHSYEHGDHHGFVLGYKSSDVDLSKLHPPQTQIPFIWQVYVDNVDPLIKVLHVPTMSKTIRALRNHMEDLSPGMEALLFSIYYAAVTSMEPSEVVSSLGAEKSTLTDQYRFACEQALAKADFLTTTEIVVAQAFAIFLVLVRRHDETRFAWTLTAVLVRMGHSMGLHREGTALTGLKPFDIEMRRRLWWAMCVIDLRGAEDHGTELSIAERSFDTRLPLNINDADIHPDSTDFPEERQGFTDTTFCLLRFEICSFARKVYMAHSGFESCSQDSLGSVSQREEMVESLYHKVEQKYLSGSADKDRFPLQWTAATIHRLIMAKIRLMMYQPLLATADVDEVLPEELQDRVFLAAVDLVEYTKLLNSERQCRQWRWLFQTYTQWHAVAFVLIEIIRRPWSSSMERGWQALSATFTDPEPTESTMVALHAAVWIPMRKLMIKARRHREKELVRLRADPEAARQLDLLETNRNLPASFRHLSASMRNSQAQERWRKLVGREGIDPRTENVGAKNEGIPDNPARSSTVPVPEPTPLQQAFLNQGMTDPSFSPSNLFEAAFPGESTIDQIRHAAFYGGIFAPGTYDPNGTGNMPQGSHQNAQPNLQQGAIGFGGNNPAGMTGTFDTPSSKTYSGPVTPANGSVATSAGTNNMMGTQAGVNPLLGDNPSSWLWTNQWTGGPTGGSGANMDGLDQDVNMDEDFSWQNWQDTLRGFDSDNTLGIGRPGFMGGI</sequence>
<dbReference type="Proteomes" id="UP000070501">
    <property type="component" value="Unassembled WGS sequence"/>
</dbReference>
<accession>A0A136JGI3</accession>
<reference evidence="7" key="1">
    <citation type="submission" date="2016-02" db="EMBL/GenBank/DDBJ databases">
        <title>Draft genome sequence of Microdochium bolleyi, a fungal endophyte of beachgrass.</title>
        <authorList>
            <consortium name="DOE Joint Genome Institute"/>
            <person name="David A.S."/>
            <person name="May G."/>
            <person name="Haridas S."/>
            <person name="Lim J."/>
            <person name="Wang M."/>
            <person name="Labutti K."/>
            <person name="Lipzen A."/>
            <person name="Barry K."/>
            <person name="Grigoriev I.V."/>
        </authorList>
    </citation>
    <scope>NUCLEOTIDE SEQUENCE [LARGE SCALE GENOMIC DNA]</scope>
    <source>
        <strain evidence="7">J235TASD1</strain>
    </source>
</reference>
<dbReference type="SMART" id="SM00906">
    <property type="entry name" value="Fungal_trans"/>
    <property type="match status" value="1"/>
</dbReference>
<dbReference type="PROSITE" id="PS50048">
    <property type="entry name" value="ZN2_CY6_FUNGAL_2"/>
    <property type="match status" value="1"/>
</dbReference>
<dbReference type="GO" id="GO:0006351">
    <property type="term" value="P:DNA-templated transcription"/>
    <property type="evidence" value="ECO:0007669"/>
    <property type="project" value="InterPro"/>
</dbReference>
<dbReference type="InterPro" id="IPR001138">
    <property type="entry name" value="Zn2Cys6_DnaBD"/>
</dbReference>
<evidence type="ECO:0000256" key="4">
    <source>
        <dbReference type="SAM" id="MobiDB-lite"/>
    </source>
</evidence>
<feature type="region of interest" description="Disordered" evidence="4">
    <location>
        <begin position="188"/>
        <end position="217"/>
    </location>
</feature>
<dbReference type="GO" id="GO:0000981">
    <property type="term" value="F:DNA-binding transcription factor activity, RNA polymerase II-specific"/>
    <property type="evidence" value="ECO:0007669"/>
    <property type="project" value="InterPro"/>
</dbReference>
<feature type="region of interest" description="Disordered" evidence="4">
    <location>
        <begin position="776"/>
        <end position="799"/>
    </location>
</feature>
<organism evidence="6 7">
    <name type="scientific">Microdochium bolleyi</name>
    <dbReference type="NCBI Taxonomy" id="196109"/>
    <lineage>
        <taxon>Eukaryota</taxon>
        <taxon>Fungi</taxon>
        <taxon>Dikarya</taxon>
        <taxon>Ascomycota</taxon>
        <taxon>Pezizomycotina</taxon>
        <taxon>Sordariomycetes</taxon>
        <taxon>Xylariomycetidae</taxon>
        <taxon>Xylariales</taxon>
        <taxon>Microdochiaceae</taxon>
        <taxon>Microdochium</taxon>
    </lineage>
</organism>
<evidence type="ECO:0000256" key="1">
    <source>
        <dbReference type="ARBA" id="ARBA00004123"/>
    </source>
</evidence>
<evidence type="ECO:0000313" key="7">
    <source>
        <dbReference type="Proteomes" id="UP000070501"/>
    </source>
</evidence>
<name>A0A136JGI3_9PEZI</name>
<dbReference type="Gene3D" id="4.10.240.10">
    <property type="entry name" value="Zn(2)-C6 fungal-type DNA-binding domain"/>
    <property type="match status" value="1"/>
</dbReference>
<feature type="compositionally biased region" description="Polar residues" evidence="4">
    <location>
        <begin position="1"/>
        <end position="11"/>
    </location>
</feature>
<protein>
    <submittedName>
        <fullName evidence="6">Fungal-specific transcription factor domain-domain-containing protein</fullName>
    </submittedName>
</protein>
<dbReference type="InterPro" id="IPR007219">
    <property type="entry name" value="XnlR_reg_dom"/>
</dbReference>
<dbReference type="SMART" id="SM00066">
    <property type="entry name" value="GAL4"/>
    <property type="match status" value="1"/>
</dbReference>
<keyword evidence="3" id="KW-0539">Nucleus</keyword>
<dbReference type="PROSITE" id="PS00463">
    <property type="entry name" value="ZN2_CY6_FUNGAL_1"/>
    <property type="match status" value="1"/>
</dbReference>
<dbReference type="PANTHER" id="PTHR31001">
    <property type="entry name" value="UNCHARACTERIZED TRANSCRIPTIONAL REGULATORY PROTEIN"/>
    <property type="match status" value="1"/>
</dbReference>
<feature type="region of interest" description="Disordered" evidence="4">
    <location>
        <begin position="111"/>
        <end position="136"/>
    </location>
</feature>
<dbReference type="CDD" id="cd00067">
    <property type="entry name" value="GAL4"/>
    <property type="match status" value="1"/>
</dbReference>
<dbReference type="PANTHER" id="PTHR31001:SF50">
    <property type="entry name" value="ZN(II)2CYS6 TRANSCRIPTION FACTOR (EUROFUNG)"/>
    <property type="match status" value="1"/>
</dbReference>
<evidence type="ECO:0000313" key="6">
    <source>
        <dbReference type="EMBL" id="KXJ96259.1"/>
    </source>
</evidence>
<evidence type="ECO:0000256" key="2">
    <source>
        <dbReference type="ARBA" id="ARBA00022723"/>
    </source>
</evidence>
<dbReference type="OrthoDB" id="3989227at2759"/>
<comment type="subcellular location">
    <subcellularLocation>
        <location evidence="1">Nucleus</location>
    </subcellularLocation>
</comment>
<dbReference type="Pfam" id="PF00172">
    <property type="entry name" value="Zn_clus"/>
    <property type="match status" value="1"/>
</dbReference>
<dbReference type="GO" id="GO:0003677">
    <property type="term" value="F:DNA binding"/>
    <property type="evidence" value="ECO:0007669"/>
    <property type="project" value="InterPro"/>
</dbReference>